<feature type="binding site" evidence="6">
    <location>
        <position position="141"/>
    </location>
    <ligand>
        <name>S-adenosyl-L-methionine</name>
        <dbReference type="ChEBI" id="CHEBI:59789"/>
    </ligand>
</feature>
<protein>
    <recommendedName>
        <fullName evidence="6">Ribosomal protein L11 methyltransferase</fullName>
        <shortName evidence="6">L11 Mtase</shortName>
        <ecNumber evidence="6">2.1.1.-</ecNumber>
    </recommendedName>
</protein>
<comment type="similarity">
    <text evidence="1 6">Belongs to the methyltransferase superfamily. PrmA family.</text>
</comment>
<dbReference type="SUPFAM" id="SSF53335">
    <property type="entry name" value="S-adenosyl-L-methionine-dependent methyltransferases"/>
    <property type="match status" value="1"/>
</dbReference>
<dbReference type="Proteomes" id="UP000317496">
    <property type="component" value="Chromosome"/>
</dbReference>
<evidence type="ECO:0000313" key="7">
    <source>
        <dbReference type="EMBL" id="QDO98201.1"/>
    </source>
</evidence>
<dbReference type="CDD" id="cd02440">
    <property type="entry name" value="AdoMet_MTases"/>
    <property type="match status" value="1"/>
</dbReference>
<feature type="binding site" evidence="6">
    <location>
        <position position="186"/>
    </location>
    <ligand>
        <name>S-adenosyl-L-methionine</name>
        <dbReference type="ChEBI" id="CHEBI:59789"/>
    </ligand>
</feature>
<feature type="binding site" evidence="6">
    <location>
        <position position="164"/>
    </location>
    <ligand>
        <name>S-adenosyl-L-methionine</name>
        <dbReference type="ChEBI" id="CHEBI:59789"/>
    </ligand>
</feature>
<keyword evidence="2 6" id="KW-0963">Cytoplasm</keyword>
<keyword evidence="3 6" id="KW-0489">Methyltransferase</keyword>
<accession>A0A516H355</accession>
<dbReference type="Pfam" id="PF06325">
    <property type="entry name" value="PrmA"/>
    <property type="match status" value="1"/>
</dbReference>
<dbReference type="AlphaFoldDB" id="A0A516H355"/>
<dbReference type="KEGG" id="fer:FNB15_13390"/>
<sequence length="303" mass="32307">MPLSPEFWSVELDVPVDLVPAAEDLLTDAGIAVSSYEVVQPGMAMSPDWRVQVLFDAPPDEKEWRKRLKDVAAGLDIPAVIRFAHLPAQDWVRHTNKLNAPVSAGRFFLYGAHDAGQVPPGRLGILLDAGLAFGTGRAPSTYGCLQAIDDLCRVVPPRNMLDMGTGSGVLAMAAAKAGARTVLAADIDPVATDVTRDNVKLNGLSQRIAALTASRPDDPRLTAAGPYDLVVANILAGPLCHMATGLARLVAGGGHLVLSGLLAKEERLIVARYRAAGLHFGGLSLARRIPREGWHTLVFRRRA</sequence>
<evidence type="ECO:0000256" key="5">
    <source>
        <dbReference type="ARBA" id="ARBA00022691"/>
    </source>
</evidence>
<evidence type="ECO:0000313" key="8">
    <source>
        <dbReference type="Proteomes" id="UP000317496"/>
    </source>
</evidence>
<feature type="binding site" evidence="6">
    <location>
        <position position="233"/>
    </location>
    <ligand>
        <name>S-adenosyl-L-methionine</name>
        <dbReference type="ChEBI" id="CHEBI:59789"/>
    </ligand>
</feature>
<gene>
    <name evidence="6" type="primary">prmA</name>
    <name evidence="7" type="ORF">FNB15_13390</name>
</gene>
<reference evidence="7 8" key="1">
    <citation type="submission" date="2019-07" db="EMBL/GenBank/DDBJ databases">
        <title>Genome sequencing for Ferrovibrio sp. K5.</title>
        <authorList>
            <person name="Park S.-J."/>
        </authorList>
    </citation>
    <scope>NUCLEOTIDE SEQUENCE [LARGE SCALE GENOMIC DNA]</scope>
    <source>
        <strain evidence="7 8">K5</strain>
    </source>
</reference>
<keyword evidence="7" id="KW-0687">Ribonucleoprotein</keyword>
<dbReference type="PIRSF" id="PIRSF000401">
    <property type="entry name" value="RPL11_MTase"/>
    <property type="match status" value="1"/>
</dbReference>
<comment type="subcellular location">
    <subcellularLocation>
        <location evidence="6">Cytoplasm</location>
    </subcellularLocation>
</comment>
<comment type="function">
    <text evidence="6">Methylates ribosomal protein L11.</text>
</comment>
<dbReference type="EC" id="2.1.1.-" evidence="6"/>
<dbReference type="GO" id="GO:0005840">
    <property type="term" value="C:ribosome"/>
    <property type="evidence" value="ECO:0007669"/>
    <property type="project" value="UniProtKB-KW"/>
</dbReference>
<proteinExistence type="inferred from homology"/>
<keyword evidence="7" id="KW-0689">Ribosomal protein</keyword>
<dbReference type="InterPro" id="IPR004498">
    <property type="entry name" value="Ribosomal_PrmA_MeTrfase"/>
</dbReference>
<evidence type="ECO:0000256" key="2">
    <source>
        <dbReference type="ARBA" id="ARBA00022490"/>
    </source>
</evidence>
<dbReference type="HAMAP" id="MF_00735">
    <property type="entry name" value="Methyltr_PrmA"/>
    <property type="match status" value="1"/>
</dbReference>
<dbReference type="RefSeq" id="WP_144069182.1">
    <property type="nucleotide sequence ID" value="NZ_CP041636.1"/>
</dbReference>
<dbReference type="GO" id="GO:0016279">
    <property type="term" value="F:protein-lysine N-methyltransferase activity"/>
    <property type="evidence" value="ECO:0007669"/>
    <property type="project" value="RHEA"/>
</dbReference>
<name>A0A516H355_9PROT</name>
<keyword evidence="4 6" id="KW-0808">Transferase</keyword>
<dbReference type="PANTHER" id="PTHR43648">
    <property type="entry name" value="ELECTRON TRANSFER FLAVOPROTEIN BETA SUBUNIT LYSINE METHYLTRANSFERASE"/>
    <property type="match status" value="1"/>
</dbReference>
<organism evidence="7 8">
    <name type="scientific">Ferrovibrio terrae</name>
    <dbReference type="NCBI Taxonomy" id="2594003"/>
    <lineage>
        <taxon>Bacteria</taxon>
        <taxon>Pseudomonadati</taxon>
        <taxon>Pseudomonadota</taxon>
        <taxon>Alphaproteobacteria</taxon>
        <taxon>Rhodospirillales</taxon>
        <taxon>Rhodospirillaceae</taxon>
        <taxon>Ferrovibrio</taxon>
    </lineage>
</organism>
<comment type="catalytic activity">
    <reaction evidence="6">
        <text>L-lysyl-[protein] + 3 S-adenosyl-L-methionine = N(6),N(6),N(6)-trimethyl-L-lysyl-[protein] + 3 S-adenosyl-L-homocysteine + 3 H(+)</text>
        <dbReference type="Rhea" id="RHEA:54192"/>
        <dbReference type="Rhea" id="RHEA-COMP:9752"/>
        <dbReference type="Rhea" id="RHEA-COMP:13826"/>
        <dbReference type="ChEBI" id="CHEBI:15378"/>
        <dbReference type="ChEBI" id="CHEBI:29969"/>
        <dbReference type="ChEBI" id="CHEBI:57856"/>
        <dbReference type="ChEBI" id="CHEBI:59789"/>
        <dbReference type="ChEBI" id="CHEBI:61961"/>
    </reaction>
</comment>
<dbReference type="OrthoDB" id="9785995at2"/>
<dbReference type="GO" id="GO:0032259">
    <property type="term" value="P:methylation"/>
    <property type="evidence" value="ECO:0007669"/>
    <property type="project" value="UniProtKB-KW"/>
</dbReference>
<dbReference type="InterPro" id="IPR029063">
    <property type="entry name" value="SAM-dependent_MTases_sf"/>
</dbReference>
<dbReference type="InterPro" id="IPR050078">
    <property type="entry name" value="Ribosomal_L11_MeTrfase_PrmA"/>
</dbReference>
<dbReference type="EMBL" id="CP041636">
    <property type="protein sequence ID" value="QDO98201.1"/>
    <property type="molecule type" value="Genomic_DNA"/>
</dbReference>
<evidence type="ECO:0000256" key="3">
    <source>
        <dbReference type="ARBA" id="ARBA00022603"/>
    </source>
</evidence>
<evidence type="ECO:0000256" key="4">
    <source>
        <dbReference type="ARBA" id="ARBA00022679"/>
    </source>
</evidence>
<dbReference type="PANTHER" id="PTHR43648:SF1">
    <property type="entry name" value="ELECTRON TRANSFER FLAVOPROTEIN BETA SUBUNIT LYSINE METHYLTRANSFERASE"/>
    <property type="match status" value="1"/>
</dbReference>
<evidence type="ECO:0000256" key="6">
    <source>
        <dbReference type="HAMAP-Rule" id="MF_00735"/>
    </source>
</evidence>
<keyword evidence="5 6" id="KW-0949">S-adenosyl-L-methionine</keyword>
<dbReference type="Gene3D" id="3.40.50.150">
    <property type="entry name" value="Vaccinia Virus protein VP39"/>
    <property type="match status" value="1"/>
</dbReference>
<keyword evidence="8" id="KW-1185">Reference proteome</keyword>
<dbReference type="GO" id="GO:0005737">
    <property type="term" value="C:cytoplasm"/>
    <property type="evidence" value="ECO:0007669"/>
    <property type="project" value="UniProtKB-SubCell"/>
</dbReference>
<evidence type="ECO:0000256" key="1">
    <source>
        <dbReference type="ARBA" id="ARBA00009741"/>
    </source>
</evidence>